<organism evidence="2 3">
    <name type="scientific">Pyrrhoderma noxium</name>
    <dbReference type="NCBI Taxonomy" id="2282107"/>
    <lineage>
        <taxon>Eukaryota</taxon>
        <taxon>Fungi</taxon>
        <taxon>Dikarya</taxon>
        <taxon>Basidiomycota</taxon>
        <taxon>Agaricomycotina</taxon>
        <taxon>Agaricomycetes</taxon>
        <taxon>Hymenochaetales</taxon>
        <taxon>Hymenochaetaceae</taxon>
        <taxon>Pyrrhoderma</taxon>
    </lineage>
</organism>
<feature type="region of interest" description="Disordered" evidence="1">
    <location>
        <begin position="70"/>
        <end position="89"/>
    </location>
</feature>
<comment type="caution">
    <text evidence="2">The sequence shown here is derived from an EMBL/GenBank/DDBJ whole genome shotgun (WGS) entry which is preliminary data.</text>
</comment>
<sequence length="137" mass="14832">MEIVKFNLHGPQEESESLMGSETSTRTIENLNLDQGLVDVKSNDESHHTLKSLATEKDTVSPGLAYISNIKPGGVKHHPDNKQVASERSHNGYEALDASYIHLPWDAPGKEIFPAYAINGGTSSAIHHISGVQCLSS</sequence>
<proteinExistence type="predicted"/>
<dbReference type="InParanoid" id="A0A286UBT8"/>
<evidence type="ECO:0000313" key="3">
    <source>
        <dbReference type="Proteomes" id="UP000217199"/>
    </source>
</evidence>
<evidence type="ECO:0000313" key="2">
    <source>
        <dbReference type="EMBL" id="PAV17062.1"/>
    </source>
</evidence>
<gene>
    <name evidence="2" type="ORF">PNOK_0712600</name>
</gene>
<protein>
    <submittedName>
        <fullName evidence="2">Uncharacterized protein</fullName>
    </submittedName>
</protein>
<dbReference type="Proteomes" id="UP000217199">
    <property type="component" value="Unassembled WGS sequence"/>
</dbReference>
<evidence type="ECO:0000256" key="1">
    <source>
        <dbReference type="SAM" id="MobiDB-lite"/>
    </source>
</evidence>
<accession>A0A286UBT8</accession>
<reference evidence="2 3" key="1">
    <citation type="journal article" date="2017" name="Mol. Ecol.">
        <title>Comparative and population genomic landscape of Phellinus noxius: A hypervariable fungus causing root rot in trees.</title>
        <authorList>
            <person name="Chung C.L."/>
            <person name="Lee T.J."/>
            <person name="Akiba M."/>
            <person name="Lee H.H."/>
            <person name="Kuo T.H."/>
            <person name="Liu D."/>
            <person name="Ke H.M."/>
            <person name="Yokoi T."/>
            <person name="Roa M.B."/>
            <person name="Lu M.J."/>
            <person name="Chang Y.Y."/>
            <person name="Ann P.J."/>
            <person name="Tsai J.N."/>
            <person name="Chen C.Y."/>
            <person name="Tzean S.S."/>
            <person name="Ota Y."/>
            <person name="Hattori T."/>
            <person name="Sahashi N."/>
            <person name="Liou R.F."/>
            <person name="Kikuchi T."/>
            <person name="Tsai I.J."/>
        </authorList>
    </citation>
    <scope>NUCLEOTIDE SEQUENCE [LARGE SCALE GENOMIC DNA]</scope>
    <source>
        <strain evidence="2 3">FFPRI411160</strain>
    </source>
</reference>
<feature type="compositionally biased region" description="Basic and acidic residues" evidence="1">
    <location>
        <begin position="77"/>
        <end position="89"/>
    </location>
</feature>
<dbReference type="AlphaFoldDB" id="A0A286UBT8"/>
<name>A0A286UBT8_9AGAM</name>
<keyword evidence="3" id="KW-1185">Reference proteome</keyword>
<dbReference type="EMBL" id="NBII01000007">
    <property type="protein sequence ID" value="PAV17062.1"/>
    <property type="molecule type" value="Genomic_DNA"/>
</dbReference>